<proteinExistence type="predicted"/>
<protein>
    <submittedName>
        <fullName evidence="1">FAD dependent oxidoreductase</fullName>
    </submittedName>
</protein>
<gene>
    <name evidence="1" type="ORF">K441DRAFT_691368</name>
</gene>
<dbReference type="Proteomes" id="UP000250078">
    <property type="component" value="Unassembled WGS sequence"/>
</dbReference>
<evidence type="ECO:0000313" key="2">
    <source>
        <dbReference type="Proteomes" id="UP000250078"/>
    </source>
</evidence>
<sequence>MAEQRPLRVGIIGAGVSGIVTAAHLIEVGVDVTVLERLSKPGGRRPIGPEFPSILASKGEVYPKNSQPDLEQSPPGPCYLGLTNNVSTRLLQTEVSAWPSGTPDFVHHPVIEDYIQNMSRTTGVDAITLYGARVTDQFDGVVASGHHHAPRVPDLLGLKDWRAAWPTRIWHSRSYRKPDEFRGKNILLIGAGTSSTDIERELGPVAGIIYQSSRGGGFDLSAKLLPENGIRVGVIASFDGDVCQHQATHLLDDDPLPGTITLESGQQLCNIHFVVVCTGYHITLPFLSSFHEDNTPVEEASDTILVTDGWRVHNLHKHVFYIPDPTLVFIGLPYHVSTFNLYDFQAVAVAAVFSGRVALPSEEMREEYRNYLQVRGSDKDFHSLGGDEEGYVQPLLDWINKDATAKGFLSIGGHTEGWHVAKAEHIKRITPFFV</sequence>
<accession>A0ACC8EN91</accession>
<keyword evidence="2" id="KW-1185">Reference proteome</keyword>
<dbReference type="EMBL" id="KV748274">
    <property type="protein sequence ID" value="OCK87034.1"/>
    <property type="molecule type" value="Genomic_DNA"/>
</dbReference>
<reference evidence="1 2" key="1">
    <citation type="journal article" date="2016" name="Nat. Commun.">
        <title>Ectomycorrhizal ecology is imprinted in the genome of the dominant symbiotic fungus Cenococcum geophilum.</title>
        <authorList>
            <consortium name="DOE Joint Genome Institute"/>
            <person name="Peter M."/>
            <person name="Kohler A."/>
            <person name="Ohm R.A."/>
            <person name="Kuo A."/>
            <person name="Krutzmann J."/>
            <person name="Morin E."/>
            <person name="Arend M."/>
            <person name="Barry K.W."/>
            <person name="Binder M."/>
            <person name="Choi C."/>
            <person name="Clum A."/>
            <person name="Copeland A."/>
            <person name="Grisel N."/>
            <person name="Haridas S."/>
            <person name="Kipfer T."/>
            <person name="LaButti K."/>
            <person name="Lindquist E."/>
            <person name="Lipzen A."/>
            <person name="Maire R."/>
            <person name="Meier B."/>
            <person name="Mihaltcheva S."/>
            <person name="Molinier V."/>
            <person name="Murat C."/>
            <person name="Poggeler S."/>
            <person name="Quandt C.A."/>
            <person name="Sperisen C."/>
            <person name="Tritt A."/>
            <person name="Tisserant E."/>
            <person name="Crous P.W."/>
            <person name="Henrissat B."/>
            <person name="Nehls U."/>
            <person name="Egli S."/>
            <person name="Spatafora J.W."/>
            <person name="Grigoriev I.V."/>
            <person name="Martin F.M."/>
        </authorList>
    </citation>
    <scope>NUCLEOTIDE SEQUENCE [LARGE SCALE GENOMIC DNA]</scope>
    <source>
        <strain evidence="1 2">1.58</strain>
    </source>
</reference>
<name>A0ACC8EN91_9PEZI</name>
<organism evidence="1 2">
    <name type="scientific">Cenococcum geophilum 1.58</name>
    <dbReference type="NCBI Taxonomy" id="794803"/>
    <lineage>
        <taxon>Eukaryota</taxon>
        <taxon>Fungi</taxon>
        <taxon>Dikarya</taxon>
        <taxon>Ascomycota</taxon>
        <taxon>Pezizomycotina</taxon>
        <taxon>Dothideomycetes</taxon>
        <taxon>Pleosporomycetidae</taxon>
        <taxon>Gloniales</taxon>
        <taxon>Gloniaceae</taxon>
        <taxon>Cenococcum</taxon>
    </lineage>
</organism>
<evidence type="ECO:0000313" key="1">
    <source>
        <dbReference type="EMBL" id="OCK87034.1"/>
    </source>
</evidence>